<dbReference type="Gene3D" id="3.30.420.10">
    <property type="entry name" value="Ribonuclease H-like superfamily/Ribonuclease H"/>
    <property type="match status" value="1"/>
</dbReference>
<evidence type="ECO:0000256" key="3">
    <source>
        <dbReference type="SAM" id="Phobius"/>
    </source>
</evidence>
<evidence type="ECO:0000259" key="6">
    <source>
        <dbReference type="Pfam" id="PF13358"/>
    </source>
</evidence>
<keyword evidence="3" id="KW-1133">Transmembrane helix</keyword>
<dbReference type="GO" id="GO:0006313">
    <property type="term" value="P:DNA transposition"/>
    <property type="evidence" value="ECO:0007669"/>
    <property type="project" value="InterPro"/>
</dbReference>
<name>A0A6A4WZI0_AMPAM</name>
<feature type="domain" description="Glycosyltransferase 2-like" evidence="4">
    <location>
        <begin position="163"/>
        <end position="203"/>
    </location>
</feature>
<dbReference type="Proteomes" id="UP000440578">
    <property type="component" value="Unassembled WGS sequence"/>
</dbReference>
<keyword evidence="3" id="KW-0812">Transmembrane</keyword>
<evidence type="ECO:0000313" key="7">
    <source>
        <dbReference type="EMBL" id="KAF0307908.1"/>
    </source>
</evidence>
<feature type="region of interest" description="Disordered" evidence="2">
    <location>
        <begin position="59"/>
        <end position="101"/>
    </location>
</feature>
<dbReference type="GO" id="GO:0003677">
    <property type="term" value="F:DNA binding"/>
    <property type="evidence" value="ECO:0007669"/>
    <property type="project" value="InterPro"/>
</dbReference>
<dbReference type="EMBL" id="VIIS01000534">
    <property type="protein sequence ID" value="KAF0307908.1"/>
    <property type="molecule type" value="Genomic_DNA"/>
</dbReference>
<dbReference type="SUPFAM" id="SSF53448">
    <property type="entry name" value="Nucleotide-diphospho-sugar transferases"/>
    <property type="match status" value="1"/>
</dbReference>
<feature type="domain" description="Tc1-like transposase DDE" evidence="6">
    <location>
        <begin position="308"/>
        <end position="467"/>
    </location>
</feature>
<evidence type="ECO:0000259" key="5">
    <source>
        <dbReference type="Pfam" id="PF01498"/>
    </source>
</evidence>
<dbReference type="GO" id="GO:0005794">
    <property type="term" value="C:Golgi apparatus"/>
    <property type="evidence" value="ECO:0007669"/>
    <property type="project" value="TreeGrafter"/>
</dbReference>
<dbReference type="InterPro" id="IPR029044">
    <property type="entry name" value="Nucleotide-diphossugar_trans"/>
</dbReference>
<dbReference type="InterPro" id="IPR001173">
    <property type="entry name" value="Glyco_trans_2-like"/>
</dbReference>
<evidence type="ECO:0000313" key="8">
    <source>
        <dbReference type="Proteomes" id="UP000440578"/>
    </source>
</evidence>
<dbReference type="PANTHER" id="PTHR11675">
    <property type="entry name" value="N-ACETYLGALACTOSAMINYLTRANSFERASE"/>
    <property type="match status" value="1"/>
</dbReference>
<dbReference type="GO" id="GO:0004653">
    <property type="term" value="F:polypeptide N-acetylgalactosaminyltransferase activity"/>
    <property type="evidence" value="ECO:0007669"/>
    <property type="project" value="TreeGrafter"/>
</dbReference>
<comment type="caution">
    <text evidence="7">The sequence shown here is derived from an EMBL/GenBank/DDBJ whole genome shotgun (WGS) entry which is preliminary data.</text>
</comment>
<evidence type="ECO:0000259" key="4">
    <source>
        <dbReference type="Pfam" id="PF00535"/>
    </source>
</evidence>
<dbReference type="OrthoDB" id="6368480at2759"/>
<keyword evidence="3" id="KW-0472">Membrane</keyword>
<dbReference type="Pfam" id="PF00535">
    <property type="entry name" value="Glycos_transf_2"/>
    <property type="match status" value="1"/>
</dbReference>
<evidence type="ECO:0000256" key="2">
    <source>
        <dbReference type="SAM" id="MobiDB-lite"/>
    </source>
</evidence>
<dbReference type="GO" id="GO:0006493">
    <property type="term" value="P:protein O-linked glycosylation"/>
    <property type="evidence" value="ECO:0007669"/>
    <property type="project" value="TreeGrafter"/>
</dbReference>
<protein>
    <submittedName>
        <fullName evidence="7">Polypeptide N-acetylgalactosaminyltransferase 5</fullName>
    </submittedName>
</protein>
<dbReference type="Pfam" id="PF13358">
    <property type="entry name" value="DDE_3"/>
    <property type="match status" value="1"/>
</dbReference>
<dbReference type="Gene3D" id="3.90.550.10">
    <property type="entry name" value="Spore Coat Polysaccharide Biosynthesis Protein SpsA, Chain A"/>
    <property type="match status" value="1"/>
</dbReference>
<dbReference type="Pfam" id="PF01498">
    <property type="entry name" value="HTH_Tnp_Tc3_2"/>
    <property type="match status" value="1"/>
</dbReference>
<dbReference type="InterPro" id="IPR036397">
    <property type="entry name" value="RNaseH_sf"/>
</dbReference>
<reference evidence="7 8" key="1">
    <citation type="submission" date="2019-07" db="EMBL/GenBank/DDBJ databases">
        <title>Draft genome assembly of a fouling barnacle, Amphibalanus amphitrite (Darwin, 1854): The first reference genome for Thecostraca.</title>
        <authorList>
            <person name="Kim W."/>
        </authorList>
    </citation>
    <scope>NUCLEOTIDE SEQUENCE [LARGE SCALE GENOMIC DNA]</scope>
    <source>
        <strain evidence="7">SNU_AA5</strain>
        <tissue evidence="7">Soma without cirri and trophi</tissue>
    </source>
</reference>
<keyword evidence="8" id="KW-1185">Reference proteome</keyword>
<accession>A0A6A4WZI0</accession>
<keyword evidence="7" id="KW-0808">Transferase</keyword>
<feature type="domain" description="Transposase Tc1-like" evidence="5">
    <location>
        <begin position="238"/>
        <end position="300"/>
    </location>
</feature>
<sequence length="512" mass="58016">MAVCRRRSLGFKALVTIPLVWVTLLLFFFVDQQVTRLEKLETGRRGGIVQRLMRGSGVDSLPARLPKTATGSGPADDPPVGEQRGFLLPPQEPSGPGEMGKPVIVVKDKLSKEDKEAMEKGWSSNAFNQYVSDQISVHRTLPDVRDDKCRESRFSRHLPDTAVIICFHNEAWSTLVRTVHSVLDRSPAHLLTELILVDDFSSHALDRSGASLENRKGRGRKTVLSRVAKIVLAKAVLKRRQSTRKLAKKLTEKGHPVSKTTVHHYMTKCLGLKPLKLRRQPKLTEAQKRKRLTFARERKNWTIQDWRRVLFSDESVFELMHPPNRQNERVWAHSSAEVPAIDTVKQPLKVMVWAMMSHQGLSELHFVPRGQTVTAQYYVEEVLKKSAASAMKRKRKTGPPTQVELLPKMSEAIFQQDGAPAHHATSTQQWCRDNLPGFWEKGVWPGNSPDLSPIENVWAIVQSELDIMEPATTEKALIRNLQRAWLSISAETLDILTCGMPDRMRGCVQWRI</sequence>
<dbReference type="InterPro" id="IPR038717">
    <property type="entry name" value="Tc1-like_DDE_dom"/>
</dbReference>
<proteinExistence type="predicted"/>
<dbReference type="PANTHER" id="PTHR11675:SF131">
    <property type="entry name" value="POLYPEPTIDE N-ACETYLGALACTOSAMINYLTRANSFERASE 9-RELATED"/>
    <property type="match status" value="1"/>
</dbReference>
<evidence type="ECO:0000256" key="1">
    <source>
        <dbReference type="ARBA" id="ARBA00023157"/>
    </source>
</evidence>
<gene>
    <name evidence="7" type="primary">gly-5_1</name>
    <name evidence="7" type="ORF">FJT64_020837</name>
</gene>
<organism evidence="7 8">
    <name type="scientific">Amphibalanus amphitrite</name>
    <name type="common">Striped barnacle</name>
    <name type="synonym">Balanus amphitrite</name>
    <dbReference type="NCBI Taxonomy" id="1232801"/>
    <lineage>
        <taxon>Eukaryota</taxon>
        <taxon>Metazoa</taxon>
        <taxon>Ecdysozoa</taxon>
        <taxon>Arthropoda</taxon>
        <taxon>Crustacea</taxon>
        <taxon>Multicrustacea</taxon>
        <taxon>Cirripedia</taxon>
        <taxon>Thoracica</taxon>
        <taxon>Thoracicalcarea</taxon>
        <taxon>Balanomorpha</taxon>
        <taxon>Balanoidea</taxon>
        <taxon>Balanidae</taxon>
        <taxon>Amphibalaninae</taxon>
        <taxon>Amphibalanus</taxon>
    </lineage>
</organism>
<dbReference type="AlphaFoldDB" id="A0A6A4WZI0"/>
<dbReference type="InterPro" id="IPR002492">
    <property type="entry name" value="Transposase_Tc1-like"/>
</dbReference>
<dbReference type="GO" id="GO:0015074">
    <property type="term" value="P:DNA integration"/>
    <property type="evidence" value="ECO:0007669"/>
    <property type="project" value="InterPro"/>
</dbReference>
<feature type="transmembrane region" description="Helical" evidence="3">
    <location>
        <begin position="9"/>
        <end position="30"/>
    </location>
</feature>
<keyword evidence="1" id="KW-1015">Disulfide bond</keyword>